<name>A0A5N6V994_ASPTM</name>
<evidence type="ECO:0000313" key="8">
    <source>
        <dbReference type="EMBL" id="KAE8167596.1"/>
    </source>
</evidence>
<keyword evidence="2" id="KW-0479">Metal-binding</keyword>
<dbReference type="GO" id="GO:0005634">
    <property type="term" value="C:nucleus"/>
    <property type="evidence" value="ECO:0007669"/>
    <property type="project" value="UniProtKB-SubCell"/>
</dbReference>
<dbReference type="GO" id="GO:0003677">
    <property type="term" value="F:DNA binding"/>
    <property type="evidence" value="ECO:0007669"/>
    <property type="project" value="InterPro"/>
</dbReference>
<dbReference type="Pfam" id="PF04082">
    <property type="entry name" value="Fungal_trans"/>
    <property type="match status" value="1"/>
</dbReference>
<comment type="subcellular location">
    <subcellularLocation>
        <location evidence="1">Nucleus</location>
    </subcellularLocation>
</comment>
<dbReference type="CDD" id="cd12148">
    <property type="entry name" value="fungal_TF_MHR"/>
    <property type="match status" value="1"/>
</dbReference>
<dbReference type="GO" id="GO:0000981">
    <property type="term" value="F:DNA-binding transcription factor activity, RNA polymerase II-specific"/>
    <property type="evidence" value="ECO:0007669"/>
    <property type="project" value="InterPro"/>
</dbReference>
<keyword evidence="4" id="KW-0804">Transcription</keyword>
<evidence type="ECO:0000313" key="9">
    <source>
        <dbReference type="Proteomes" id="UP000326950"/>
    </source>
</evidence>
<dbReference type="InterPro" id="IPR007219">
    <property type="entry name" value="XnlR_reg_dom"/>
</dbReference>
<keyword evidence="3" id="KW-0805">Transcription regulation</keyword>
<proteinExistence type="predicted"/>
<evidence type="ECO:0000256" key="2">
    <source>
        <dbReference type="ARBA" id="ARBA00022723"/>
    </source>
</evidence>
<feature type="region of interest" description="Disordered" evidence="6">
    <location>
        <begin position="314"/>
        <end position="334"/>
    </location>
</feature>
<evidence type="ECO:0000256" key="5">
    <source>
        <dbReference type="ARBA" id="ARBA00023242"/>
    </source>
</evidence>
<dbReference type="Proteomes" id="UP000326950">
    <property type="component" value="Unassembled WGS sequence"/>
</dbReference>
<accession>A0A5N6V994</accession>
<gene>
    <name evidence="8" type="ORF">BDV40DRAFT_312053</name>
</gene>
<dbReference type="PANTHER" id="PTHR47338">
    <property type="entry name" value="ZN(II)2CYS6 TRANSCRIPTION FACTOR (EUROFUNG)-RELATED"/>
    <property type="match status" value="1"/>
</dbReference>
<dbReference type="GO" id="GO:0006351">
    <property type="term" value="P:DNA-templated transcription"/>
    <property type="evidence" value="ECO:0007669"/>
    <property type="project" value="InterPro"/>
</dbReference>
<keyword evidence="5" id="KW-0539">Nucleus</keyword>
<feature type="compositionally biased region" description="Low complexity" evidence="6">
    <location>
        <begin position="314"/>
        <end position="327"/>
    </location>
</feature>
<dbReference type="PANTHER" id="PTHR47338:SF7">
    <property type="entry name" value="ZN(II)2CYS6 TRANSCRIPTION FACTOR (EUROFUNG)"/>
    <property type="match status" value="1"/>
</dbReference>
<feature type="domain" description="Xylanolytic transcriptional activator regulatory" evidence="7">
    <location>
        <begin position="59"/>
        <end position="151"/>
    </location>
</feature>
<evidence type="ECO:0000259" key="7">
    <source>
        <dbReference type="Pfam" id="PF04082"/>
    </source>
</evidence>
<protein>
    <recommendedName>
        <fullName evidence="7">Xylanolytic transcriptional activator regulatory domain-containing protein</fullName>
    </recommendedName>
</protein>
<evidence type="ECO:0000256" key="4">
    <source>
        <dbReference type="ARBA" id="ARBA00023163"/>
    </source>
</evidence>
<keyword evidence="9" id="KW-1185">Reference proteome</keyword>
<feature type="region of interest" description="Disordered" evidence="6">
    <location>
        <begin position="359"/>
        <end position="395"/>
    </location>
</feature>
<dbReference type="AlphaFoldDB" id="A0A5N6V994"/>
<evidence type="ECO:0000256" key="6">
    <source>
        <dbReference type="SAM" id="MobiDB-lite"/>
    </source>
</evidence>
<dbReference type="InterPro" id="IPR050815">
    <property type="entry name" value="TF_fung"/>
</dbReference>
<dbReference type="EMBL" id="ML738588">
    <property type="protein sequence ID" value="KAE8167596.1"/>
    <property type="molecule type" value="Genomic_DNA"/>
</dbReference>
<reference evidence="8 9" key="1">
    <citation type="submission" date="2019-04" db="EMBL/GenBank/DDBJ databases">
        <title>Friends and foes A comparative genomics study of 23 Aspergillus species from section Flavi.</title>
        <authorList>
            <consortium name="DOE Joint Genome Institute"/>
            <person name="Kjaerbolling I."/>
            <person name="Vesth T."/>
            <person name="Frisvad J.C."/>
            <person name="Nybo J.L."/>
            <person name="Theobald S."/>
            <person name="Kildgaard S."/>
            <person name="Isbrandt T."/>
            <person name="Kuo A."/>
            <person name="Sato A."/>
            <person name="Lyhne E.K."/>
            <person name="Kogle M.E."/>
            <person name="Wiebenga A."/>
            <person name="Kun R.S."/>
            <person name="Lubbers R.J."/>
            <person name="Makela M.R."/>
            <person name="Barry K."/>
            <person name="Chovatia M."/>
            <person name="Clum A."/>
            <person name="Daum C."/>
            <person name="Haridas S."/>
            <person name="He G."/>
            <person name="LaButti K."/>
            <person name="Lipzen A."/>
            <person name="Mondo S."/>
            <person name="Riley R."/>
            <person name="Salamov A."/>
            <person name="Simmons B.A."/>
            <person name="Magnuson J.K."/>
            <person name="Henrissat B."/>
            <person name="Mortensen U.H."/>
            <person name="Larsen T.O."/>
            <person name="Devries R.P."/>
            <person name="Grigoriev I.V."/>
            <person name="Machida M."/>
            <person name="Baker S.E."/>
            <person name="Andersen M.R."/>
        </authorList>
    </citation>
    <scope>NUCLEOTIDE SEQUENCE [LARGE SCALE GENOMIC DNA]</scope>
    <source>
        <strain evidence="8 9">CBS 117626</strain>
    </source>
</reference>
<sequence length="395" mass="43166">MSISRSILLRPDCPSSDEPGPNARIPFFDTGRGWAAIALKSVFPAGVNQGIETLITQILHDYYLRIGDYAQAFLVSGMVARHFQLLQLSLEYDTDITCHTSRMKAAEKETRRSVAWACYLLDALIECGVDQLRFISASNIHVQLPCSEELFARNIPAVTETLSTVYYISAVVIRSKILRYAKRLQGDISGKIPRSLRTCTGTTCTLVCISCSCRPTTICIGATRRIRESAQAESVVDLPELVTSLLSEPLLLGHLSLYDYRSMLQGNIQILAYLKQYLKADLYYESATQALKQFDHATANGTLRPDSTVHASAVPATAPATSQSSQPSPQPGCLEYMLNPLGTYPMARSQIQELHGTKAGTVDDYSGSDVHNSRAPVLPDGPSFAIGPTTGEPLN</sequence>
<evidence type="ECO:0000256" key="3">
    <source>
        <dbReference type="ARBA" id="ARBA00023015"/>
    </source>
</evidence>
<dbReference type="GO" id="GO:0008270">
    <property type="term" value="F:zinc ion binding"/>
    <property type="evidence" value="ECO:0007669"/>
    <property type="project" value="InterPro"/>
</dbReference>
<organism evidence="8 9">
    <name type="scientific">Aspergillus tamarii</name>
    <dbReference type="NCBI Taxonomy" id="41984"/>
    <lineage>
        <taxon>Eukaryota</taxon>
        <taxon>Fungi</taxon>
        <taxon>Dikarya</taxon>
        <taxon>Ascomycota</taxon>
        <taxon>Pezizomycotina</taxon>
        <taxon>Eurotiomycetes</taxon>
        <taxon>Eurotiomycetidae</taxon>
        <taxon>Eurotiales</taxon>
        <taxon>Aspergillaceae</taxon>
        <taxon>Aspergillus</taxon>
        <taxon>Aspergillus subgen. Circumdati</taxon>
    </lineage>
</organism>
<dbReference type="OrthoDB" id="2563500at2759"/>
<evidence type="ECO:0000256" key="1">
    <source>
        <dbReference type="ARBA" id="ARBA00004123"/>
    </source>
</evidence>